<feature type="repeat" description="PPR" evidence="2">
    <location>
        <begin position="172"/>
        <end position="206"/>
    </location>
</feature>
<evidence type="ECO:0000256" key="1">
    <source>
        <dbReference type="ARBA" id="ARBA00022737"/>
    </source>
</evidence>
<dbReference type="GO" id="GO:0099402">
    <property type="term" value="P:plant organ development"/>
    <property type="evidence" value="ECO:0007669"/>
    <property type="project" value="UniProtKB-ARBA"/>
</dbReference>
<feature type="repeat" description="PPR" evidence="2">
    <location>
        <begin position="5"/>
        <end position="39"/>
    </location>
</feature>
<dbReference type="InterPro" id="IPR046848">
    <property type="entry name" value="E_motif"/>
</dbReference>
<proteinExistence type="predicted"/>
<feature type="repeat" description="PPR" evidence="2">
    <location>
        <begin position="141"/>
        <end position="171"/>
    </location>
</feature>
<dbReference type="NCBIfam" id="TIGR00756">
    <property type="entry name" value="PPR"/>
    <property type="match status" value="5"/>
</dbReference>
<dbReference type="AlphaFoldDB" id="A0A803N0G3"/>
<protein>
    <recommendedName>
        <fullName evidence="5">Pentatricopeptide repeat-containing protein</fullName>
    </recommendedName>
</protein>
<dbReference type="EnsemblPlants" id="AUR62038447-RA">
    <property type="protein sequence ID" value="AUR62038447-RA:cds"/>
    <property type="gene ID" value="AUR62038447"/>
</dbReference>
<dbReference type="OMA" id="IAWIEMI"/>
<dbReference type="Gramene" id="AUR62038447-RA">
    <property type="protein sequence ID" value="AUR62038447-RA:cds"/>
    <property type="gene ID" value="AUR62038447"/>
</dbReference>
<dbReference type="FunFam" id="1.25.40.10:FF:000158">
    <property type="entry name" value="pentatricopeptide repeat-containing protein At2g33680"/>
    <property type="match status" value="1"/>
</dbReference>
<evidence type="ECO:0000313" key="4">
    <source>
        <dbReference type="Proteomes" id="UP000596660"/>
    </source>
</evidence>
<evidence type="ECO:0000313" key="3">
    <source>
        <dbReference type="EnsemblPlants" id="AUR62038447-RA:cds"/>
    </source>
</evidence>
<dbReference type="Pfam" id="PF20431">
    <property type="entry name" value="E_motif"/>
    <property type="match status" value="1"/>
</dbReference>
<sequence length="445" mass="49715">MPGKNVVSWTAMVGGFSWNSYYEEAILLALEMRRVGVKLNDETCISLAYACAGIGYPRLGMQLHALMITNSFEYHDSSGRLLNSLVYMYSRYGLMEYARSIFEKNKRNWTTQSCNAIISGYIQIGKLDKAEYIFKIMPIHDKISVTSMIRGYFDVGQVAKAHELFNNMTDKDDIAWTVMISGCVQNELFLEAMSLFSEMWMEGVLPIQSTYSTLLGAAGAAAHLDQGKQLHCLLIKTQMNMDLILENSLISMYGKCGQVGDAYQMFSSMACHDLVSWNSMIMSFSFHGLAYEALSLFNNMTKEKIKPNSVTFLGILSACSHTGLMKEGWLFYRAMKEDYGIQPNVEHYICVAIWGALLGVCGVNEGNAIVAGRNFQRLLELDSTNAAAHIAHCNMLAAAGQYGEERLLRKEMRSNGMRKVPGCSWISSGERTHLFLSGDGAQFSR</sequence>
<dbReference type="PANTHER" id="PTHR47926">
    <property type="entry name" value="PENTATRICOPEPTIDE REPEAT-CONTAINING PROTEIN"/>
    <property type="match status" value="1"/>
</dbReference>
<name>A0A803N0G3_CHEQI</name>
<dbReference type="InterPro" id="IPR046960">
    <property type="entry name" value="PPR_At4g14850-like_plant"/>
</dbReference>
<organism evidence="3 4">
    <name type="scientific">Chenopodium quinoa</name>
    <name type="common">Quinoa</name>
    <dbReference type="NCBI Taxonomy" id="63459"/>
    <lineage>
        <taxon>Eukaryota</taxon>
        <taxon>Viridiplantae</taxon>
        <taxon>Streptophyta</taxon>
        <taxon>Embryophyta</taxon>
        <taxon>Tracheophyta</taxon>
        <taxon>Spermatophyta</taxon>
        <taxon>Magnoliopsida</taxon>
        <taxon>eudicotyledons</taxon>
        <taxon>Gunneridae</taxon>
        <taxon>Pentapetalae</taxon>
        <taxon>Caryophyllales</taxon>
        <taxon>Chenopodiaceae</taxon>
        <taxon>Chenopodioideae</taxon>
        <taxon>Atripliceae</taxon>
        <taxon>Chenopodium</taxon>
    </lineage>
</organism>
<dbReference type="PANTHER" id="PTHR47926:SF404">
    <property type="entry name" value="(PPR) REPEAT-CONTAINING PROTEIN, PUTATIVE-RELATED"/>
    <property type="match status" value="1"/>
</dbReference>
<keyword evidence="4" id="KW-1185">Reference proteome</keyword>
<feature type="repeat" description="PPR" evidence="2">
    <location>
        <begin position="273"/>
        <end position="307"/>
    </location>
</feature>
<dbReference type="Pfam" id="PF01535">
    <property type="entry name" value="PPR"/>
    <property type="match status" value="5"/>
</dbReference>
<dbReference type="GO" id="GO:0003723">
    <property type="term" value="F:RNA binding"/>
    <property type="evidence" value="ECO:0007669"/>
    <property type="project" value="InterPro"/>
</dbReference>
<keyword evidence="1" id="KW-0677">Repeat</keyword>
<evidence type="ECO:0000256" key="2">
    <source>
        <dbReference type="PROSITE-ProRule" id="PRU00708"/>
    </source>
</evidence>
<dbReference type="InterPro" id="IPR011990">
    <property type="entry name" value="TPR-like_helical_dom_sf"/>
</dbReference>
<accession>A0A803N0G3</accession>
<reference evidence="3" key="1">
    <citation type="journal article" date="2017" name="Nature">
        <title>The genome of Chenopodium quinoa.</title>
        <authorList>
            <person name="Jarvis D.E."/>
            <person name="Ho Y.S."/>
            <person name="Lightfoot D.J."/>
            <person name="Schmoeckel S.M."/>
            <person name="Li B."/>
            <person name="Borm T.J.A."/>
            <person name="Ohyanagi H."/>
            <person name="Mineta K."/>
            <person name="Michell C.T."/>
            <person name="Saber N."/>
            <person name="Kharbatia N.M."/>
            <person name="Rupper R.R."/>
            <person name="Sharp A.R."/>
            <person name="Dally N."/>
            <person name="Boughton B.A."/>
            <person name="Woo Y.H."/>
            <person name="Gao G."/>
            <person name="Schijlen E.G.W.M."/>
            <person name="Guo X."/>
            <person name="Momin A.A."/>
            <person name="Negrao S."/>
            <person name="Al-Babili S."/>
            <person name="Gehring C."/>
            <person name="Roessner U."/>
            <person name="Jung C."/>
            <person name="Murphy K."/>
            <person name="Arold S.T."/>
            <person name="Gojobori T."/>
            <person name="van der Linden C.G."/>
            <person name="van Loo E.N."/>
            <person name="Jellen E.N."/>
            <person name="Maughan P.J."/>
            <person name="Tester M."/>
        </authorList>
    </citation>
    <scope>NUCLEOTIDE SEQUENCE [LARGE SCALE GENOMIC DNA]</scope>
    <source>
        <strain evidence="3">cv. PI 614886</strain>
    </source>
</reference>
<reference evidence="3" key="2">
    <citation type="submission" date="2021-03" db="UniProtKB">
        <authorList>
            <consortium name="EnsemblPlants"/>
        </authorList>
    </citation>
    <scope>IDENTIFICATION</scope>
</reference>
<dbReference type="GO" id="GO:0009451">
    <property type="term" value="P:RNA modification"/>
    <property type="evidence" value="ECO:0007669"/>
    <property type="project" value="InterPro"/>
</dbReference>
<dbReference type="Gene3D" id="1.25.40.10">
    <property type="entry name" value="Tetratricopeptide repeat domain"/>
    <property type="match status" value="4"/>
</dbReference>
<dbReference type="PROSITE" id="PS51375">
    <property type="entry name" value="PPR"/>
    <property type="match status" value="4"/>
</dbReference>
<dbReference type="Proteomes" id="UP000596660">
    <property type="component" value="Unplaced"/>
</dbReference>
<evidence type="ECO:0008006" key="5">
    <source>
        <dbReference type="Google" id="ProtNLM"/>
    </source>
</evidence>
<dbReference type="InterPro" id="IPR002885">
    <property type="entry name" value="PPR_rpt"/>
</dbReference>
<dbReference type="Pfam" id="PF13041">
    <property type="entry name" value="PPR_2"/>
    <property type="match status" value="2"/>
</dbReference>